<evidence type="ECO:0000256" key="1">
    <source>
        <dbReference type="SAM" id="Phobius"/>
    </source>
</evidence>
<proteinExistence type="predicted"/>
<feature type="transmembrane region" description="Helical" evidence="1">
    <location>
        <begin position="34"/>
        <end position="56"/>
    </location>
</feature>
<accession>A0A140HR48</accession>
<organismHost>
    <name type="scientific">Lepidoptera</name>
    <name type="common">moths &amp; butterflies</name>
    <dbReference type="NCBI Taxonomy" id="7088"/>
</organismHost>
<protein>
    <submittedName>
        <fullName evidence="2">Uncharacterized protein</fullName>
    </submittedName>
</protein>
<organism evidence="2">
    <name type="scientific">Lymantria dispar multicapsid nuclear polyhedrosis virus</name>
    <name type="common">LdMNPV</name>
    <dbReference type="NCBI Taxonomy" id="10449"/>
    <lineage>
        <taxon>Viruses</taxon>
        <taxon>Viruses incertae sedis</taxon>
        <taxon>Naldaviricetes</taxon>
        <taxon>Lefavirales</taxon>
        <taxon>Baculoviridae</taxon>
        <taxon>Alphabaculovirus</taxon>
        <taxon>Alphabaculovirus lydisparis</taxon>
    </lineage>
</organism>
<evidence type="ECO:0000313" key="2">
    <source>
        <dbReference type="EMBL" id="AMO27845.1"/>
    </source>
</evidence>
<name>A0A140HR48_NPVLD</name>
<keyword evidence="1" id="KW-0812">Transmembrane</keyword>
<keyword evidence="1" id="KW-1133">Transmembrane helix</keyword>
<sequence length="132" mass="15855">MKRLYNYNLFILQRPIGSNKYNIYSLPMKRLYNYNLFILQAQTNTTFIIYNIILYFTTPDRLEQIQHFTTPIRLNKQMRPIGTNKKNRHRFSPTSRITWRSDCTCSRTRIAFEQSRRGRSGPRPRSCTRTPA</sequence>
<reference evidence="2" key="1">
    <citation type="submission" date="2015-08" db="EMBL/GenBank/DDBJ databases">
        <title>Geographic isolates of Lymantria dispar multiple nucleopolyhedrovirus: Genomic analysis and biological activity against different host strains of Lymantria dispar.</title>
        <authorList>
            <person name="Harrison R.L."/>
            <person name="Rowley D.L."/>
            <person name="Keena M.A."/>
        </authorList>
    </citation>
    <scope>NUCLEOTIDE SEQUENCE</scope>
    <source>
        <strain evidence="2">3041</strain>
    </source>
</reference>
<keyword evidence="1" id="KW-0472">Membrane</keyword>
<dbReference type="EMBL" id="KT626571">
    <property type="protein sequence ID" value="AMO27845.1"/>
    <property type="molecule type" value="Genomic_DNA"/>
</dbReference>